<gene>
    <name evidence="10" type="ORF">VITFI_CDS0181</name>
</gene>
<evidence type="ECO:0000313" key="10">
    <source>
        <dbReference type="EMBL" id="ASM75960.1"/>
    </source>
</evidence>
<dbReference type="InterPro" id="IPR009003">
    <property type="entry name" value="Peptidase_S1_PA"/>
</dbReference>
<feature type="active site" description="Charge relay system" evidence="7">
    <location>
        <position position="157"/>
    </location>
</feature>
<evidence type="ECO:0000256" key="1">
    <source>
        <dbReference type="ARBA" id="ARBA00010541"/>
    </source>
</evidence>
<dbReference type="SUPFAM" id="SSF50494">
    <property type="entry name" value="Trypsin-like serine proteases"/>
    <property type="match status" value="1"/>
</dbReference>
<evidence type="ECO:0000256" key="7">
    <source>
        <dbReference type="PIRSR" id="PIRSR611782-1"/>
    </source>
</evidence>
<dbReference type="Gene3D" id="2.40.10.120">
    <property type="match status" value="1"/>
</dbReference>
<dbReference type="InterPro" id="IPR051201">
    <property type="entry name" value="Chloro_Bact_Ser_Proteases"/>
</dbReference>
<evidence type="ECO:0000313" key="11">
    <source>
        <dbReference type="Proteomes" id="UP000199729"/>
    </source>
</evidence>
<dbReference type="AlphaFoldDB" id="A0A221KAU7"/>
<comment type="similarity">
    <text evidence="1">Belongs to the peptidase S1C family.</text>
</comment>
<dbReference type="KEGG" id="vff:VITFI_CDS0181"/>
<evidence type="ECO:0000256" key="2">
    <source>
        <dbReference type="ARBA" id="ARBA00022670"/>
    </source>
</evidence>
<dbReference type="Pfam" id="PF13365">
    <property type="entry name" value="Trypsin_2"/>
    <property type="match status" value="1"/>
</dbReference>
<dbReference type="EMBL" id="CP022423">
    <property type="protein sequence ID" value="ASM75960.1"/>
    <property type="molecule type" value="Genomic_DNA"/>
</dbReference>
<dbReference type="PANTHER" id="PTHR43343">
    <property type="entry name" value="PEPTIDASE S12"/>
    <property type="match status" value="1"/>
</dbReference>
<keyword evidence="6" id="KW-0720">Serine protease</keyword>
<feature type="domain" description="PDZ" evidence="9">
    <location>
        <begin position="272"/>
        <end position="366"/>
    </location>
</feature>
<keyword evidence="11" id="KW-1185">Reference proteome</keyword>
<dbReference type="SUPFAM" id="SSF50156">
    <property type="entry name" value="PDZ domain-like"/>
    <property type="match status" value="1"/>
</dbReference>
<dbReference type="FunFam" id="2.40.10.10:FF:000001">
    <property type="entry name" value="Periplasmic serine protease DegS"/>
    <property type="match status" value="1"/>
</dbReference>
<proteinExistence type="inferred from homology"/>
<feature type="active site" description="Charge relay system" evidence="7">
    <location>
        <position position="231"/>
    </location>
</feature>
<evidence type="ECO:0000256" key="4">
    <source>
        <dbReference type="ARBA" id="ARBA00022737"/>
    </source>
</evidence>
<dbReference type="Gene3D" id="2.30.42.10">
    <property type="match status" value="1"/>
</dbReference>
<evidence type="ECO:0000256" key="5">
    <source>
        <dbReference type="ARBA" id="ARBA00022801"/>
    </source>
</evidence>
<dbReference type="GO" id="GO:0004252">
    <property type="term" value="F:serine-type endopeptidase activity"/>
    <property type="evidence" value="ECO:0007669"/>
    <property type="project" value="InterPro"/>
</dbReference>
<dbReference type="GO" id="GO:0006508">
    <property type="term" value="P:proteolysis"/>
    <property type="evidence" value="ECO:0007669"/>
    <property type="project" value="UniProtKB-KW"/>
</dbReference>
<feature type="active site" description="Charge relay system" evidence="7">
    <location>
        <position position="127"/>
    </location>
</feature>
<dbReference type="NCBIfam" id="TIGR02037">
    <property type="entry name" value="degP_htrA_DO"/>
    <property type="match status" value="1"/>
</dbReference>
<dbReference type="InterPro" id="IPR001478">
    <property type="entry name" value="PDZ"/>
</dbReference>
<sequence length="385" mass="40047">MAVAVVFVVGTFKPLWLQQGARVWAPVAVAPLSQVQASGVTVQVAAASPAASQPLSEAARRAVPAIVSVNASKKTSERATTPHAQDPVFRFFFGPRQRPTQPQPEPSMGMGSGVIVSPEGYLLTNNHVVNGAESVTVQLADGREANAIIVGTDPETDLAVLKIDLPNLPTVTLGDIGQLQVGDAVLAIGNPFNVGQTVTSGIVSALGRTGLGLSTFENFIQTDAAINPGNSGGALVDIQGNLVGINTAIYSRSGGSMGIGFAIPIDLARDVMTSLIRDGQVTRGWIGVQPRDLSEDMARALKLSVSDGVLITGVLQDGPAHEAGLKPGDVVRQIAGQPIHNTTQLLNVVASLKPQSTVAISLMRGEKALEIPVQVAQRKPNPERD</sequence>
<protein>
    <submittedName>
        <fullName evidence="10">2-alkenal reductase</fullName>
    </submittedName>
</protein>
<dbReference type="Proteomes" id="UP000199729">
    <property type="component" value="Chromosome"/>
</dbReference>
<dbReference type="InterPro" id="IPR011782">
    <property type="entry name" value="Pept_S1C_Do"/>
</dbReference>
<organism evidence="10 11">
    <name type="scientific">Vitreoscilla filiformis</name>
    <dbReference type="NCBI Taxonomy" id="63"/>
    <lineage>
        <taxon>Bacteria</taxon>
        <taxon>Pseudomonadati</taxon>
        <taxon>Pseudomonadota</taxon>
        <taxon>Betaproteobacteria</taxon>
        <taxon>Neisseriales</taxon>
        <taxon>Neisseriaceae</taxon>
        <taxon>Vitreoscilla</taxon>
    </lineage>
</organism>
<keyword evidence="5" id="KW-0378">Hydrolase</keyword>
<dbReference type="InterPro" id="IPR001940">
    <property type="entry name" value="Peptidase_S1C"/>
</dbReference>
<feature type="binding site" evidence="8">
    <location>
        <position position="127"/>
    </location>
    <ligand>
        <name>substrate</name>
    </ligand>
</feature>
<keyword evidence="2" id="KW-0645">Protease</keyword>
<dbReference type="PROSITE" id="PS50106">
    <property type="entry name" value="PDZ"/>
    <property type="match status" value="1"/>
</dbReference>
<reference evidence="10 11" key="1">
    <citation type="submission" date="2017-07" db="EMBL/GenBank/DDBJ databases">
        <title>Complete Genome Sequence of the cosmetic ferment Vitreoscilla filiformis (ATCC15551).</title>
        <authorList>
            <person name="Contreras S."/>
            <person name="Sagory-Zalkind P."/>
            <person name="Blanquart H."/>
            <person name="Iltis A."/>
            <person name="Morand S.C."/>
        </authorList>
    </citation>
    <scope>NUCLEOTIDE SEQUENCE [LARGE SCALE GENOMIC DNA]</scope>
    <source>
        <strain evidence="10 11">ATCC 15551</strain>
    </source>
</reference>
<dbReference type="PANTHER" id="PTHR43343:SF3">
    <property type="entry name" value="PROTEASE DO-LIKE 8, CHLOROPLASTIC"/>
    <property type="match status" value="1"/>
</dbReference>
<evidence type="ECO:0000256" key="3">
    <source>
        <dbReference type="ARBA" id="ARBA00022729"/>
    </source>
</evidence>
<evidence type="ECO:0000256" key="6">
    <source>
        <dbReference type="ARBA" id="ARBA00022825"/>
    </source>
</evidence>
<evidence type="ECO:0000256" key="8">
    <source>
        <dbReference type="PIRSR" id="PIRSR611782-2"/>
    </source>
</evidence>
<accession>A0A221KAU7</accession>
<feature type="binding site" evidence="8">
    <location>
        <begin position="229"/>
        <end position="231"/>
    </location>
    <ligand>
        <name>substrate</name>
    </ligand>
</feature>
<dbReference type="Pfam" id="PF13180">
    <property type="entry name" value="PDZ_2"/>
    <property type="match status" value="1"/>
</dbReference>
<dbReference type="SMART" id="SM00228">
    <property type="entry name" value="PDZ"/>
    <property type="match status" value="1"/>
</dbReference>
<dbReference type="PRINTS" id="PR00834">
    <property type="entry name" value="PROTEASES2C"/>
</dbReference>
<keyword evidence="3" id="KW-0732">Signal</keyword>
<dbReference type="InterPro" id="IPR036034">
    <property type="entry name" value="PDZ_sf"/>
</dbReference>
<name>A0A221KAU7_VITFI</name>
<feature type="binding site" evidence="8">
    <location>
        <position position="157"/>
    </location>
    <ligand>
        <name>substrate</name>
    </ligand>
</feature>
<keyword evidence="4" id="KW-0677">Repeat</keyword>
<evidence type="ECO:0000259" key="9">
    <source>
        <dbReference type="PROSITE" id="PS50106"/>
    </source>
</evidence>